<organism evidence="1">
    <name type="scientific">viral metagenome</name>
    <dbReference type="NCBI Taxonomy" id="1070528"/>
    <lineage>
        <taxon>unclassified sequences</taxon>
        <taxon>metagenomes</taxon>
        <taxon>organismal metagenomes</taxon>
    </lineage>
</organism>
<name>A0A6M3K800_9ZZZZ</name>
<dbReference type="EMBL" id="MT142306">
    <property type="protein sequence ID" value="QJA77856.1"/>
    <property type="molecule type" value="Genomic_DNA"/>
</dbReference>
<gene>
    <name evidence="1" type="ORF">MM415A01197_0016</name>
    <name evidence="2" type="ORF">MM415B03903_0008</name>
</gene>
<sequence length="53" mass="6157">MMQETLVDAIHDEFFARVETKTSWGKEKLKQLYLEVERDIALKFLLTAEQGGV</sequence>
<dbReference type="EMBL" id="MT143220">
    <property type="protein sequence ID" value="QJA94302.1"/>
    <property type="molecule type" value="Genomic_DNA"/>
</dbReference>
<reference evidence="1" key="1">
    <citation type="submission" date="2020-03" db="EMBL/GenBank/DDBJ databases">
        <title>The deep terrestrial virosphere.</title>
        <authorList>
            <person name="Holmfeldt K."/>
            <person name="Nilsson E."/>
            <person name="Simone D."/>
            <person name="Lopez-Fernandez M."/>
            <person name="Wu X."/>
            <person name="de Brujin I."/>
            <person name="Lundin D."/>
            <person name="Andersson A."/>
            <person name="Bertilsson S."/>
            <person name="Dopson M."/>
        </authorList>
    </citation>
    <scope>NUCLEOTIDE SEQUENCE</scope>
    <source>
        <strain evidence="1">MM415A01197</strain>
        <strain evidence="2">MM415B03903</strain>
    </source>
</reference>
<accession>A0A6M3K800</accession>
<protein>
    <submittedName>
        <fullName evidence="1">Uncharacterized protein</fullName>
    </submittedName>
</protein>
<proteinExistence type="predicted"/>
<evidence type="ECO:0000313" key="2">
    <source>
        <dbReference type="EMBL" id="QJA94302.1"/>
    </source>
</evidence>
<dbReference type="AlphaFoldDB" id="A0A6M3K800"/>
<evidence type="ECO:0000313" key="1">
    <source>
        <dbReference type="EMBL" id="QJA77856.1"/>
    </source>
</evidence>